<evidence type="ECO:0000256" key="3">
    <source>
        <dbReference type="ARBA" id="ARBA00023157"/>
    </source>
</evidence>
<feature type="signal peptide" evidence="7">
    <location>
        <begin position="1"/>
        <end position="18"/>
    </location>
</feature>
<feature type="chain" id="PRO_5003089475" description="Phenoloxidase-activating factor 2" evidence="7">
    <location>
        <begin position="19"/>
        <end position="350"/>
    </location>
</feature>
<dbReference type="PANTHER" id="PTHR24256">
    <property type="entry name" value="TRYPTASE-RELATED"/>
    <property type="match status" value="1"/>
</dbReference>
<dbReference type="CDD" id="cd00190">
    <property type="entry name" value="Tryp_SPc"/>
    <property type="match status" value="1"/>
</dbReference>
<reference evidence="9 10" key="1">
    <citation type="journal article" date="2008" name="Nature">
        <title>The genome of the model beetle and pest Tribolium castaneum.</title>
        <authorList>
            <consortium name="Tribolium Genome Sequencing Consortium"/>
            <person name="Richards S."/>
            <person name="Gibbs R.A."/>
            <person name="Weinstock G.M."/>
            <person name="Brown S.J."/>
            <person name="Denell R."/>
            <person name="Beeman R.W."/>
            <person name="Gibbs R."/>
            <person name="Beeman R.W."/>
            <person name="Brown S.J."/>
            <person name="Bucher G."/>
            <person name="Friedrich M."/>
            <person name="Grimmelikhuijzen C.J."/>
            <person name="Klingler M."/>
            <person name="Lorenzen M."/>
            <person name="Richards S."/>
            <person name="Roth S."/>
            <person name="Schroder R."/>
            <person name="Tautz D."/>
            <person name="Zdobnov E.M."/>
            <person name="Muzny D."/>
            <person name="Gibbs R.A."/>
            <person name="Weinstock G.M."/>
            <person name="Attaway T."/>
            <person name="Bell S."/>
            <person name="Buhay C.J."/>
            <person name="Chandrabose M.N."/>
            <person name="Chavez D."/>
            <person name="Clerk-Blankenburg K.P."/>
            <person name="Cree A."/>
            <person name="Dao M."/>
            <person name="Davis C."/>
            <person name="Chacko J."/>
            <person name="Dinh H."/>
            <person name="Dugan-Rocha S."/>
            <person name="Fowler G."/>
            <person name="Garner T.T."/>
            <person name="Garnes J."/>
            <person name="Gnirke A."/>
            <person name="Hawes A."/>
            <person name="Hernandez J."/>
            <person name="Hines S."/>
            <person name="Holder M."/>
            <person name="Hume J."/>
            <person name="Jhangiani S.N."/>
            <person name="Joshi V."/>
            <person name="Khan Z.M."/>
            <person name="Jackson L."/>
            <person name="Kovar C."/>
            <person name="Kowis A."/>
            <person name="Lee S."/>
            <person name="Lewis L.R."/>
            <person name="Margolis J."/>
            <person name="Morgan M."/>
            <person name="Nazareth L.V."/>
            <person name="Nguyen N."/>
            <person name="Okwuonu G."/>
            <person name="Parker D."/>
            <person name="Richards S."/>
            <person name="Ruiz S.J."/>
            <person name="Santibanez J."/>
            <person name="Savard J."/>
            <person name="Scherer S.E."/>
            <person name="Schneider B."/>
            <person name="Sodergren E."/>
            <person name="Tautz D."/>
            <person name="Vattahil S."/>
            <person name="Villasana D."/>
            <person name="White C.S."/>
            <person name="Wright R."/>
            <person name="Park Y."/>
            <person name="Beeman R.W."/>
            <person name="Lord J."/>
            <person name="Oppert B."/>
            <person name="Lorenzen M."/>
            <person name="Brown S."/>
            <person name="Wang L."/>
            <person name="Savard J."/>
            <person name="Tautz D."/>
            <person name="Richards S."/>
            <person name="Weinstock G."/>
            <person name="Gibbs R.A."/>
            <person name="Liu Y."/>
            <person name="Worley K."/>
            <person name="Weinstock G."/>
            <person name="Elsik C.G."/>
            <person name="Reese J.T."/>
            <person name="Elhaik E."/>
            <person name="Landan G."/>
            <person name="Graur D."/>
            <person name="Arensburger P."/>
            <person name="Atkinson P."/>
            <person name="Beeman R.W."/>
            <person name="Beidler J."/>
            <person name="Brown S.J."/>
            <person name="Demuth J.P."/>
            <person name="Drury D.W."/>
            <person name="Du Y.Z."/>
            <person name="Fujiwara H."/>
            <person name="Lorenzen M."/>
            <person name="Maselli V."/>
            <person name="Osanai M."/>
            <person name="Park Y."/>
            <person name="Robertson H.M."/>
            <person name="Tu Z."/>
            <person name="Wang J.J."/>
            <person name="Wang S."/>
            <person name="Richards S."/>
            <person name="Song H."/>
            <person name="Zhang L."/>
            <person name="Sodergren E."/>
            <person name="Werner D."/>
            <person name="Stanke M."/>
            <person name="Morgenstern B."/>
            <person name="Solovyev V."/>
            <person name="Kosarev P."/>
            <person name="Brown G."/>
            <person name="Chen H.C."/>
            <person name="Ermolaeva O."/>
            <person name="Hlavina W."/>
            <person name="Kapustin Y."/>
            <person name="Kiryutin B."/>
            <person name="Kitts P."/>
            <person name="Maglott D."/>
            <person name="Pruitt K."/>
            <person name="Sapojnikov V."/>
            <person name="Souvorov A."/>
            <person name="Mackey A.J."/>
            <person name="Waterhouse R.M."/>
            <person name="Wyder S."/>
            <person name="Zdobnov E.M."/>
            <person name="Zdobnov E.M."/>
            <person name="Wyder S."/>
            <person name="Kriventseva E.V."/>
            <person name="Kadowaki T."/>
            <person name="Bork P."/>
            <person name="Aranda M."/>
            <person name="Bao R."/>
            <person name="Beermann A."/>
            <person name="Berns N."/>
            <person name="Bolognesi R."/>
            <person name="Bonneton F."/>
            <person name="Bopp D."/>
            <person name="Brown S.J."/>
            <person name="Bucher G."/>
            <person name="Butts T."/>
            <person name="Chaumot A."/>
            <person name="Denell R.E."/>
            <person name="Ferrier D.E."/>
            <person name="Friedrich M."/>
            <person name="Gordon C.M."/>
            <person name="Jindra M."/>
            <person name="Klingler M."/>
            <person name="Lan Q."/>
            <person name="Lattorff H.M."/>
            <person name="Laudet V."/>
            <person name="von Levetsow C."/>
            <person name="Liu Z."/>
            <person name="Lutz R."/>
            <person name="Lynch J.A."/>
            <person name="da Fonseca R.N."/>
            <person name="Posnien N."/>
            <person name="Reuter R."/>
            <person name="Roth S."/>
            <person name="Savard J."/>
            <person name="Schinko J.B."/>
            <person name="Schmitt C."/>
            <person name="Schoppmeier M."/>
            <person name="Schroder R."/>
            <person name="Shippy T.D."/>
            <person name="Simonnet F."/>
            <person name="Marques-Souza H."/>
            <person name="Tautz D."/>
            <person name="Tomoyasu Y."/>
            <person name="Trauner J."/>
            <person name="Van der Zee M."/>
            <person name="Vervoort M."/>
            <person name="Wittkopp N."/>
            <person name="Wimmer E.A."/>
            <person name="Yang X."/>
            <person name="Jones A.K."/>
            <person name="Sattelle D.B."/>
            <person name="Ebert P.R."/>
            <person name="Nelson D."/>
            <person name="Scott J.G."/>
            <person name="Beeman R.W."/>
            <person name="Muthukrishnan S."/>
            <person name="Kramer K.J."/>
            <person name="Arakane Y."/>
            <person name="Beeman R.W."/>
            <person name="Zhu Q."/>
            <person name="Hogenkamp D."/>
            <person name="Dixit R."/>
            <person name="Oppert B."/>
            <person name="Jiang H."/>
            <person name="Zou Z."/>
            <person name="Marshall J."/>
            <person name="Elpidina E."/>
            <person name="Vinokurov K."/>
            <person name="Oppert C."/>
            <person name="Zou Z."/>
            <person name="Evans J."/>
            <person name="Lu Z."/>
            <person name="Zhao P."/>
            <person name="Sumathipala N."/>
            <person name="Altincicek B."/>
            <person name="Vilcinskas A."/>
            <person name="Williams M."/>
            <person name="Hultmark D."/>
            <person name="Hetru C."/>
            <person name="Jiang H."/>
            <person name="Grimmelikhuijzen C.J."/>
            <person name="Hauser F."/>
            <person name="Cazzamali G."/>
            <person name="Williamson M."/>
            <person name="Park Y."/>
            <person name="Li B."/>
            <person name="Tanaka Y."/>
            <person name="Predel R."/>
            <person name="Neupert S."/>
            <person name="Schachtner J."/>
            <person name="Verleyen P."/>
            <person name="Raible F."/>
            <person name="Bork P."/>
            <person name="Friedrich M."/>
            <person name="Walden K.K."/>
            <person name="Robertson H.M."/>
            <person name="Angeli S."/>
            <person name="Foret S."/>
            <person name="Bucher G."/>
            <person name="Schuetz S."/>
            <person name="Maleszka R."/>
            <person name="Wimmer E.A."/>
            <person name="Beeman R.W."/>
            <person name="Lorenzen M."/>
            <person name="Tomoyasu Y."/>
            <person name="Miller S.C."/>
            <person name="Grossmann D."/>
            <person name="Bucher G."/>
        </authorList>
    </citation>
    <scope>NUCLEOTIDE SEQUENCE [LARGE SCALE GENOMIC DNA]</scope>
    <source>
        <strain evidence="9 10">Georgia GA2</strain>
    </source>
</reference>
<dbReference type="Proteomes" id="UP000007266">
    <property type="component" value="Linkage group 2"/>
</dbReference>
<evidence type="ECO:0000259" key="8">
    <source>
        <dbReference type="PROSITE" id="PS50240"/>
    </source>
</evidence>
<dbReference type="OMA" id="NTSEIQC"/>
<dbReference type="MEROPS" id="S01.960"/>
<keyword evidence="9" id="KW-0645">Protease</keyword>
<proteinExistence type="inferred from homology"/>
<keyword evidence="10" id="KW-1185">Reference proteome</keyword>
<dbReference type="GO" id="GO:0004252">
    <property type="term" value="F:serine-type endopeptidase activity"/>
    <property type="evidence" value="ECO:0000318"/>
    <property type="project" value="GO_Central"/>
</dbReference>
<keyword evidence="9" id="KW-0378">Hydrolase</keyword>
<gene>
    <name evidence="9" type="primary">AUGUSTUS-3.0.2_04957</name>
    <name evidence="9" type="ORF">TcasGA2_TC004957</name>
</gene>
<dbReference type="PRINTS" id="PR00722">
    <property type="entry name" value="CHYMOTRYPSIN"/>
</dbReference>
<dbReference type="FunFam" id="2.40.10.10:FF:000038">
    <property type="entry name" value="Serine protease"/>
    <property type="match status" value="1"/>
</dbReference>
<dbReference type="SMART" id="SM00020">
    <property type="entry name" value="Tryp_SPc"/>
    <property type="match status" value="1"/>
</dbReference>
<dbReference type="InterPro" id="IPR001254">
    <property type="entry name" value="Trypsin_dom"/>
</dbReference>
<comment type="subcellular location">
    <subcellularLocation>
        <location evidence="1">Secreted</location>
    </subcellularLocation>
</comment>
<dbReference type="KEGG" id="tca:657860"/>
<evidence type="ECO:0000256" key="2">
    <source>
        <dbReference type="ARBA" id="ARBA00022525"/>
    </source>
</evidence>
<dbReference type="OrthoDB" id="6261922at2759"/>
<dbReference type="PROSITE" id="PS50240">
    <property type="entry name" value="TRYPSIN_DOM"/>
    <property type="match status" value="1"/>
</dbReference>
<dbReference type="PhylomeDB" id="D6WCY8"/>
<dbReference type="InterPro" id="IPR051487">
    <property type="entry name" value="Ser/Thr_Proteases_Immune/Dev"/>
</dbReference>
<dbReference type="Pfam" id="PF18322">
    <property type="entry name" value="CLIP_1"/>
    <property type="match status" value="1"/>
</dbReference>
<dbReference type="AlphaFoldDB" id="D6WCY8"/>
<dbReference type="InterPro" id="IPR009003">
    <property type="entry name" value="Peptidase_S1_PA"/>
</dbReference>
<evidence type="ECO:0000256" key="5">
    <source>
        <dbReference type="ARBA" id="ARBA00068096"/>
    </source>
</evidence>
<evidence type="ECO:0000313" key="10">
    <source>
        <dbReference type="Proteomes" id="UP000007266"/>
    </source>
</evidence>
<evidence type="ECO:0000256" key="1">
    <source>
        <dbReference type="ARBA" id="ARBA00004613"/>
    </source>
</evidence>
<dbReference type="InterPro" id="IPR018114">
    <property type="entry name" value="TRYPSIN_HIS"/>
</dbReference>
<dbReference type="GO" id="GO:0005615">
    <property type="term" value="C:extracellular space"/>
    <property type="evidence" value="ECO:0000318"/>
    <property type="project" value="GO_Central"/>
</dbReference>
<evidence type="ECO:0000256" key="7">
    <source>
        <dbReference type="SAM" id="SignalP"/>
    </source>
</evidence>
<keyword evidence="2" id="KW-0964">Secreted</keyword>
<dbReference type="EMBL" id="KQ971311">
    <property type="protein sequence ID" value="EEZ99361.1"/>
    <property type="molecule type" value="Genomic_DNA"/>
</dbReference>
<dbReference type="HOGENOM" id="CLU_006842_0_3_1"/>
<feature type="domain" description="Peptidase S1" evidence="8">
    <location>
        <begin position="92"/>
        <end position="339"/>
    </location>
</feature>
<dbReference type="GO" id="GO:0006508">
    <property type="term" value="P:proteolysis"/>
    <property type="evidence" value="ECO:0000318"/>
    <property type="project" value="GO_Central"/>
</dbReference>
<dbReference type="PROSITE" id="PS00134">
    <property type="entry name" value="TRYPSIN_HIS"/>
    <property type="match status" value="1"/>
</dbReference>
<dbReference type="InterPro" id="IPR001314">
    <property type="entry name" value="Peptidase_S1A"/>
</dbReference>
<evidence type="ECO:0000256" key="6">
    <source>
        <dbReference type="ARBA" id="ARBA00076468"/>
    </source>
</evidence>
<dbReference type="Pfam" id="PF00089">
    <property type="entry name" value="Trypsin"/>
    <property type="match status" value="1"/>
</dbReference>
<evidence type="ECO:0000313" key="9">
    <source>
        <dbReference type="EMBL" id="EEZ99361.1"/>
    </source>
</evidence>
<accession>D6WCY8</accession>
<comment type="similarity">
    <text evidence="4">Belongs to the peptidase S1 family. CLIP subfamily.</text>
</comment>
<dbReference type="eggNOG" id="KOG3627">
    <property type="taxonomic scope" value="Eukaryota"/>
</dbReference>
<dbReference type="InterPro" id="IPR041515">
    <property type="entry name" value="PPAF-2-like_Clip"/>
</dbReference>
<reference evidence="9 10" key="2">
    <citation type="journal article" date="2010" name="Nucleic Acids Res.">
        <title>BeetleBase in 2010: revisions to provide comprehensive genomic information for Tribolium castaneum.</title>
        <authorList>
            <person name="Kim H.S."/>
            <person name="Murphy T."/>
            <person name="Xia J."/>
            <person name="Caragea D."/>
            <person name="Park Y."/>
            <person name="Beeman R.W."/>
            <person name="Lorenzen M.D."/>
            <person name="Butcher S."/>
            <person name="Manak J.R."/>
            <person name="Brown S.J."/>
        </authorList>
    </citation>
    <scope>GENOME REANNOTATION</scope>
    <source>
        <strain evidence="9 10">Georgia GA2</strain>
    </source>
</reference>
<dbReference type="Gene3D" id="2.40.10.10">
    <property type="entry name" value="Trypsin-like serine proteases"/>
    <property type="match status" value="2"/>
</dbReference>
<name>D6WCY8_TRICA</name>
<organism evidence="9 10">
    <name type="scientific">Tribolium castaneum</name>
    <name type="common">Red flour beetle</name>
    <dbReference type="NCBI Taxonomy" id="7070"/>
    <lineage>
        <taxon>Eukaryota</taxon>
        <taxon>Metazoa</taxon>
        <taxon>Ecdysozoa</taxon>
        <taxon>Arthropoda</taxon>
        <taxon>Hexapoda</taxon>
        <taxon>Insecta</taxon>
        <taxon>Pterygota</taxon>
        <taxon>Neoptera</taxon>
        <taxon>Endopterygota</taxon>
        <taxon>Coleoptera</taxon>
        <taxon>Polyphaga</taxon>
        <taxon>Cucujiformia</taxon>
        <taxon>Tenebrionidae</taxon>
        <taxon>Tenebrionidae incertae sedis</taxon>
        <taxon>Tribolium</taxon>
    </lineage>
</organism>
<sequence>MFSLKQFLFATLLKFAVASYFDENTSEIQCKCVPPHLCADNDEGTNGQGLLDIRFEDDSCPNHFDVCCDTPLEAPPSKKCGFANSQGIGPRITSDSETVQFGELPWTVLVFVSPESSEKAALICGGSLIHPQVVLTAGHCVSASSPDTVKVRAGEWNIKKTDEPFPHQDQVVKEILVHPQYKTGTLWNDIALLVLNQAFVVKANIGFICLPAGKLKVDEKRCVASGWGRKATARGRLSAVLRKVTVPLVGRNKCQKALRGTKLGKAFRLHRSFMCAGGEKNRDACKGDGGSPLICPLEEEGRFVQVGIVSWGIGCGANKTPGVYVNLPMYTDWVDRHMKERNFSTSYYKL</sequence>
<protein>
    <recommendedName>
        <fullName evidence="5">Phenoloxidase-activating factor 2</fullName>
    </recommendedName>
    <alternativeName>
        <fullName evidence="6">Prophenoloxidase-activating factor II</fullName>
    </alternativeName>
</protein>
<evidence type="ECO:0000256" key="4">
    <source>
        <dbReference type="ARBA" id="ARBA00024195"/>
    </source>
</evidence>
<keyword evidence="7" id="KW-0732">Signal</keyword>
<keyword evidence="3" id="KW-1015">Disulfide bond</keyword>
<dbReference type="SUPFAM" id="SSF50494">
    <property type="entry name" value="Trypsin-like serine proteases"/>
    <property type="match status" value="1"/>
</dbReference>
<dbReference type="InterPro" id="IPR043504">
    <property type="entry name" value="Peptidase_S1_PA_chymotrypsin"/>
</dbReference>